<dbReference type="Proteomes" id="UP001597042">
    <property type="component" value="Unassembled WGS sequence"/>
</dbReference>
<protein>
    <recommendedName>
        <fullName evidence="5">Yip1 domain-containing protein</fullName>
    </recommendedName>
</protein>
<accession>A0ABW2ZR75</accession>
<keyword evidence="2" id="KW-0472">Membrane</keyword>
<feature type="compositionally biased region" description="Pro residues" evidence="1">
    <location>
        <begin position="1"/>
        <end position="12"/>
    </location>
</feature>
<proteinExistence type="predicted"/>
<evidence type="ECO:0000313" key="3">
    <source>
        <dbReference type="EMBL" id="MFD0781034.1"/>
    </source>
</evidence>
<comment type="caution">
    <text evidence="3">The sequence shown here is derived from an EMBL/GenBank/DDBJ whole genome shotgun (WGS) entry which is preliminary data.</text>
</comment>
<dbReference type="EMBL" id="JBHTIM010000001">
    <property type="protein sequence ID" value="MFD0781034.1"/>
    <property type="molecule type" value="Genomic_DNA"/>
</dbReference>
<gene>
    <name evidence="3" type="ORF">ACFQZV_06940</name>
</gene>
<feature type="region of interest" description="Disordered" evidence="1">
    <location>
        <begin position="1"/>
        <end position="30"/>
    </location>
</feature>
<evidence type="ECO:0000256" key="2">
    <source>
        <dbReference type="SAM" id="Phobius"/>
    </source>
</evidence>
<evidence type="ECO:0000313" key="4">
    <source>
        <dbReference type="Proteomes" id="UP001597042"/>
    </source>
</evidence>
<feature type="transmembrane region" description="Helical" evidence="2">
    <location>
        <begin position="137"/>
        <end position="158"/>
    </location>
</feature>
<keyword evidence="2" id="KW-1133">Transmembrane helix</keyword>
<feature type="transmembrane region" description="Helical" evidence="2">
    <location>
        <begin position="165"/>
        <end position="193"/>
    </location>
</feature>
<evidence type="ECO:0000256" key="1">
    <source>
        <dbReference type="SAM" id="MobiDB-lite"/>
    </source>
</evidence>
<keyword evidence="4" id="KW-1185">Reference proteome</keyword>
<dbReference type="RefSeq" id="WP_378750347.1">
    <property type="nucleotide sequence ID" value="NZ_JBHSSV010000002.1"/>
</dbReference>
<feature type="transmembrane region" description="Helical" evidence="2">
    <location>
        <begin position="79"/>
        <end position="103"/>
    </location>
</feature>
<sequence>MTDPAVPPPSVPPQGGGPAPSSPPPIAPGYAAPVPPRYAAPYAGAHPQHPPYAAPYAPATAAPRALGAVPPRSTRTLGLIALVASIVATFTAPVVASLAAFTVGHTAALGLSSASVDPSLDWSILAPVREYVLLGEVAFWLGTAIGVWALTQGIVATVKNAGRTLGIVAIVFAALGPLFFAFAVQISLTAGIASGTTSLG</sequence>
<reference evidence="4" key="1">
    <citation type="journal article" date="2019" name="Int. J. Syst. Evol. Microbiol.">
        <title>The Global Catalogue of Microorganisms (GCM) 10K type strain sequencing project: providing services to taxonomists for standard genome sequencing and annotation.</title>
        <authorList>
            <consortium name="The Broad Institute Genomics Platform"/>
            <consortium name="The Broad Institute Genome Sequencing Center for Infectious Disease"/>
            <person name="Wu L."/>
            <person name="Ma J."/>
        </authorList>
    </citation>
    <scope>NUCLEOTIDE SEQUENCE [LARGE SCALE GENOMIC DNA]</scope>
    <source>
        <strain evidence="4">CCUG 50754</strain>
    </source>
</reference>
<feature type="compositionally biased region" description="Pro residues" evidence="1">
    <location>
        <begin position="20"/>
        <end position="30"/>
    </location>
</feature>
<keyword evidence="2" id="KW-0812">Transmembrane</keyword>
<evidence type="ECO:0008006" key="5">
    <source>
        <dbReference type="Google" id="ProtNLM"/>
    </source>
</evidence>
<organism evidence="3 4">
    <name type="scientific">Microbacterium koreense</name>
    <dbReference type="NCBI Taxonomy" id="323761"/>
    <lineage>
        <taxon>Bacteria</taxon>
        <taxon>Bacillati</taxon>
        <taxon>Actinomycetota</taxon>
        <taxon>Actinomycetes</taxon>
        <taxon>Micrococcales</taxon>
        <taxon>Microbacteriaceae</taxon>
        <taxon>Microbacterium</taxon>
    </lineage>
</organism>
<name>A0ABW2ZR75_9MICO</name>